<gene>
    <name evidence="6" type="ORF">LPTSP3_g21700</name>
</gene>
<dbReference type="Pfam" id="PF00441">
    <property type="entry name" value="Acyl-CoA_dh_1"/>
    <property type="match status" value="1"/>
</dbReference>
<accession>A0ABN6KEU6</accession>
<evidence type="ECO:0000256" key="4">
    <source>
        <dbReference type="ARBA" id="ARBA00022827"/>
    </source>
</evidence>
<dbReference type="EMBL" id="AP025028">
    <property type="protein sequence ID" value="BDA79240.1"/>
    <property type="molecule type" value="Genomic_DNA"/>
</dbReference>
<dbReference type="CDD" id="cd00567">
    <property type="entry name" value="ACAD"/>
    <property type="match status" value="1"/>
</dbReference>
<dbReference type="SUPFAM" id="SSF47203">
    <property type="entry name" value="Acyl-CoA dehydrogenase C-terminal domain-like"/>
    <property type="match status" value="1"/>
</dbReference>
<dbReference type="InterPro" id="IPR009100">
    <property type="entry name" value="AcylCoA_DH/oxidase_NM_dom_sf"/>
</dbReference>
<evidence type="ECO:0000256" key="3">
    <source>
        <dbReference type="ARBA" id="ARBA00022630"/>
    </source>
</evidence>
<keyword evidence="7" id="KW-1185">Reference proteome</keyword>
<evidence type="ECO:0000259" key="5">
    <source>
        <dbReference type="Pfam" id="PF00441"/>
    </source>
</evidence>
<dbReference type="Gene3D" id="1.20.140.10">
    <property type="entry name" value="Butyryl-CoA Dehydrogenase, subunit A, domain 3"/>
    <property type="match status" value="1"/>
</dbReference>
<proteinExistence type="inferred from homology"/>
<dbReference type="InterPro" id="IPR009075">
    <property type="entry name" value="AcylCo_DH/oxidase_C"/>
</dbReference>
<evidence type="ECO:0000313" key="6">
    <source>
        <dbReference type="EMBL" id="BDA79240.1"/>
    </source>
</evidence>
<dbReference type="InterPro" id="IPR036250">
    <property type="entry name" value="AcylCo_DH-like_C"/>
</dbReference>
<comment type="similarity">
    <text evidence="2">Belongs to the acyl-CoA dehydrogenase family.</text>
</comment>
<sequence>MNLFNPRTETFSHLDEKSRNLMLKTVKFFETKGKRKLMQDDHDKVWYADFLEFVKKEKAFAILMTPSGYGASDSRWDCNRIMAFNEILGFYGLCYWYTWQVSMLGLGPIWISKNEEIKKKAAKLLEDGEIFAFGLSEKEHGADLIGSDMMLIPNGDGTYKASGDKFYIGNGNKAAIVSTFGKMQDTGEFVFFGVNSQHKNYELKQNIVTSQNYVAEFELHDYPITEADIISKGRAAWDTSLATIAFCKFNLGWGSVGICTHSFYEALNHAAHRRLFNQYVTDFPHIKQIFMDSYTRLIAMKLFSIRATDYMRTASATDKRYLLFNPMEKMKVTTQGEEVVIGLWDIIAAKGLNKDAYFEMAIRDIQMLPRLEGTVHVNMVLIMRFMQNYFFKPETNLPVIPRVYDIKDDNYLFNQGATTKGFDKIFFHDYNIAYNSYNLPNISIFKEQIAVFKELLEKAAPTKEQNADIGFMLTVGEMFTLVAYGQLVLESAKLEKTEEDIIDQIFDFLVRDFSKFATQLYSKPTSTTAQQEYCLKILRKPVLNEERFNRIYKDKLLALVDTYEMNP</sequence>
<organism evidence="6 7">
    <name type="scientific">Leptospira kobayashii</name>
    <dbReference type="NCBI Taxonomy" id="1917830"/>
    <lineage>
        <taxon>Bacteria</taxon>
        <taxon>Pseudomonadati</taxon>
        <taxon>Spirochaetota</taxon>
        <taxon>Spirochaetia</taxon>
        <taxon>Leptospirales</taxon>
        <taxon>Leptospiraceae</taxon>
        <taxon>Leptospira</taxon>
    </lineage>
</organism>
<dbReference type="Gene3D" id="1.10.540.10">
    <property type="entry name" value="Acyl-CoA dehydrogenase/oxidase, N-terminal domain"/>
    <property type="match status" value="1"/>
</dbReference>
<name>A0ABN6KEU6_9LEPT</name>
<dbReference type="PANTHER" id="PTHR43884:SF19">
    <property type="entry name" value="ACYL-COA DEHYDROGENASE FADE4-RELATED"/>
    <property type="match status" value="1"/>
</dbReference>
<comment type="cofactor">
    <cofactor evidence="1">
        <name>FAD</name>
        <dbReference type="ChEBI" id="CHEBI:57692"/>
    </cofactor>
</comment>
<dbReference type="InterPro" id="IPR046373">
    <property type="entry name" value="Acyl-CoA_Oxase/DH_mid-dom_sf"/>
</dbReference>
<evidence type="ECO:0000256" key="2">
    <source>
        <dbReference type="ARBA" id="ARBA00009347"/>
    </source>
</evidence>
<evidence type="ECO:0000313" key="7">
    <source>
        <dbReference type="Proteomes" id="UP000245263"/>
    </source>
</evidence>
<dbReference type="Gene3D" id="2.40.110.10">
    <property type="entry name" value="Butyryl-CoA Dehydrogenase, subunit A, domain 2"/>
    <property type="match status" value="1"/>
</dbReference>
<dbReference type="RefSeq" id="WP_167837108.1">
    <property type="nucleotide sequence ID" value="NZ_AP025028.1"/>
</dbReference>
<feature type="domain" description="Acyl-CoA dehydrogenase/oxidase C-terminal" evidence="5">
    <location>
        <begin position="238"/>
        <end position="386"/>
    </location>
</feature>
<dbReference type="InterPro" id="IPR037069">
    <property type="entry name" value="AcylCoA_DH/ox_N_sf"/>
</dbReference>
<keyword evidence="4" id="KW-0274">FAD</keyword>
<reference evidence="6 7" key="1">
    <citation type="submission" date="2021-08" db="EMBL/GenBank/DDBJ databases">
        <title>Complete genome sequence of Leptospira kobayashii strain E30.</title>
        <authorList>
            <person name="Nakao R."/>
            <person name="Nakamura S."/>
            <person name="Masuzawa T."/>
            <person name="Koizumi N."/>
        </authorList>
    </citation>
    <scope>NUCLEOTIDE SEQUENCE [LARGE SCALE GENOMIC DNA]</scope>
    <source>
        <strain evidence="6 7">E30</strain>
    </source>
</reference>
<protein>
    <submittedName>
        <fullName evidence="6">Acyl-CoA dehydrogenase</fullName>
    </submittedName>
</protein>
<dbReference type="PANTHER" id="PTHR43884">
    <property type="entry name" value="ACYL-COA DEHYDROGENASE"/>
    <property type="match status" value="1"/>
</dbReference>
<keyword evidence="3" id="KW-0285">Flavoprotein</keyword>
<dbReference type="Proteomes" id="UP000245263">
    <property type="component" value="Chromosome 1"/>
</dbReference>
<dbReference type="SUPFAM" id="SSF56645">
    <property type="entry name" value="Acyl-CoA dehydrogenase NM domain-like"/>
    <property type="match status" value="1"/>
</dbReference>
<evidence type="ECO:0000256" key="1">
    <source>
        <dbReference type="ARBA" id="ARBA00001974"/>
    </source>
</evidence>